<dbReference type="GO" id="GO:0046872">
    <property type="term" value="F:metal ion binding"/>
    <property type="evidence" value="ECO:0007669"/>
    <property type="project" value="UniProtKB-KW"/>
</dbReference>
<keyword evidence="1" id="KW-0479">Metal-binding</keyword>
<comment type="similarity">
    <text evidence="4">Belongs to the cyclic nucleotide phosphodiesterase class-III family.</text>
</comment>
<evidence type="ECO:0000256" key="2">
    <source>
        <dbReference type="ARBA" id="ARBA00022801"/>
    </source>
</evidence>
<dbReference type="InterPro" id="IPR004843">
    <property type="entry name" value="Calcineurin-like_PHP"/>
</dbReference>
<protein>
    <submittedName>
        <fullName evidence="7">Calcineurin-like phosphoesterase</fullName>
    </submittedName>
</protein>
<keyword evidence="2" id="KW-0378">Hydrolase</keyword>
<evidence type="ECO:0000313" key="7">
    <source>
        <dbReference type="EMBL" id="VFJ51378.1"/>
    </source>
</evidence>
<reference evidence="7" key="1">
    <citation type="submission" date="2019-02" db="EMBL/GenBank/DDBJ databases">
        <authorList>
            <person name="Gruber-Vodicka R. H."/>
            <person name="Seah K. B. B."/>
        </authorList>
    </citation>
    <scope>NUCLEOTIDE SEQUENCE</scope>
    <source>
        <strain evidence="7">BECK_DK47</strain>
    </source>
</reference>
<feature type="domain" description="Calcineurin-like phosphoesterase" evidence="6">
    <location>
        <begin position="23"/>
        <end position="271"/>
    </location>
</feature>
<evidence type="ECO:0000259" key="6">
    <source>
        <dbReference type="Pfam" id="PF00149"/>
    </source>
</evidence>
<accession>A0A450SF19</accession>
<organism evidence="7">
    <name type="scientific">Candidatus Kentrum sp. DK</name>
    <dbReference type="NCBI Taxonomy" id="2126562"/>
    <lineage>
        <taxon>Bacteria</taxon>
        <taxon>Pseudomonadati</taxon>
        <taxon>Pseudomonadota</taxon>
        <taxon>Gammaproteobacteria</taxon>
        <taxon>Candidatus Kentrum</taxon>
    </lineage>
</organism>
<dbReference type="Gene3D" id="3.60.21.10">
    <property type="match status" value="1"/>
</dbReference>
<dbReference type="InterPro" id="IPR029052">
    <property type="entry name" value="Metallo-depent_PP-like"/>
</dbReference>
<evidence type="ECO:0000256" key="1">
    <source>
        <dbReference type="ARBA" id="ARBA00022723"/>
    </source>
</evidence>
<keyword evidence="3" id="KW-0408">Iron</keyword>
<evidence type="ECO:0000256" key="4">
    <source>
        <dbReference type="ARBA" id="ARBA00025742"/>
    </source>
</evidence>
<dbReference type="SUPFAM" id="SSF56300">
    <property type="entry name" value="Metallo-dependent phosphatases"/>
    <property type="match status" value="1"/>
</dbReference>
<evidence type="ECO:0000256" key="5">
    <source>
        <dbReference type="SAM" id="MobiDB-lite"/>
    </source>
</evidence>
<dbReference type="EMBL" id="CAADEX010000033">
    <property type="protein sequence ID" value="VFJ51378.1"/>
    <property type="molecule type" value="Genomic_DNA"/>
</dbReference>
<feature type="region of interest" description="Disordered" evidence="5">
    <location>
        <begin position="355"/>
        <end position="386"/>
    </location>
</feature>
<dbReference type="AlphaFoldDB" id="A0A450SF19"/>
<name>A0A450SF19_9GAMM</name>
<dbReference type="InterPro" id="IPR050884">
    <property type="entry name" value="CNP_phosphodiesterase-III"/>
</dbReference>
<dbReference type="Pfam" id="PF00149">
    <property type="entry name" value="Metallophos"/>
    <property type="match status" value="1"/>
</dbReference>
<proteinExistence type="inferred from homology"/>
<dbReference type="GO" id="GO:0016787">
    <property type="term" value="F:hydrolase activity"/>
    <property type="evidence" value="ECO:0007669"/>
    <property type="project" value="UniProtKB-KW"/>
</dbReference>
<dbReference type="PANTHER" id="PTHR42988">
    <property type="entry name" value="PHOSPHOHYDROLASE"/>
    <property type="match status" value="1"/>
</dbReference>
<dbReference type="PANTHER" id="PTHR42988:SF2">
    <property type="entry name" value="CYCLIC NUCLEOTIDE PHOSPHODIESTERASE CBUA0032-RELATED"/>
    <property type="match status" value="1"/>
</dbReference>
<evidence type="ECO:0000256" key="3">
    <source>
        <dbReference type="ARBA" id="ARBA00023004"/>
    </source>
</evidence>
<gene>
    <name evidence="7" type="ORF">BECKDK2373B_GA0170837_10332</name>
</gene>
<sequence length="868" mass="98436">MQNPWTKFSWNNWVQVMTKVCWLHLSDWHQEGKNFDRKVVRDALLDDIKNRKGIDPLLEQVNFVVFSGDLAGKGNDADEYETAQLELLDPILEAVGLGQDRLFMVPGNHDLNRNHIEEMLPPLLQHPLTSRESVQQWLTNDAKRERALEPFAIYRNFVSGYTKQPNPDYASIKYFDINGKQVALLGINSAWMCARHKETDEKGKERILDRGYLIIGEPQIHDALREIASADIRIAALHHPFDWLINFDQIVVRPRLMSGCHFILHGHGHQPKVDLGGTEGDCITIPAGACFDRRDFPNSYNWVHLDLLSGTGNVWLRRWGKDKWTEDIDTYPGEKFPLERLPKELGFPATRKTISATNPTHPLSNPQISANHSTPNPYANLNFSRPQTSPFAHDTDGTRSKLPPLHLGTVWGLQRGRFIGIVSGTTAEQIFDLLSSTEDMLGQAIQRMGENMEDPPNLGTRIWSRLAPEFDNPRPSCPEDFISVCVDLDPRLKEIFQIGKAESVFPGFVIGINSDTFIQYRHLIPAIVGPELSGFSASTIFVVEDSEPDLAASLAKRLSDIVQEQAQNIPLDKFRVGLSTPWEIQKESRECSRILEQIIGQLGTPASEGNREDVVPLLEEIIGNVNLNECPSVVLNALIHRYPFWNKAIIRVASQTENLSLRRASLHLANANDELLDEWASGYLARGKLELIPQDFIAPQRTTHSILDGLSLALIRLRINNPGKTTPVNDILDALFSRLNPHPAVLRLDKVLREKTTLAREDLREICGEDIVDVSVEILWYMLRTGALDPLADWILEDLKIDHPQAWWILYSYPWDQKGVQNLLTQPPRKRAIFGLCRPQEWQTICRQPTLEDAIMLCRKGRGLCFDN</sequence>